<gene>
    <name evidence="1" type="ORF">GCM10009744_51560</name>
</gene>
<protein>
    <recommendedName>
        <fullName evidence="3">Type II toxin-antitoxin system VapB family antitoxin</fullName>
    </recommendedName>
</protein>
<sequence length="105" mass="11491">MFSGAQILVLSSASNWSTLRRMTRISVDVNDEWLDAARLELGTDTKVATINAALREFALRRRGKEIAKIFASAPMDFSGAAEAWGYGGGRDLEGLAERARENRSA</sequence>
<evidence type="ECO:0000313" key="2">
    <source>
        <dbReference type="Proteomes" id="UP001501319"/>
    </source>
</evidence>
<evidence type="ECO:0008006" key="3">
    <source>
        <dbReference type="Google" id="ProtNLM"/>
    </source>
</evidence>
<keyword evidence="2" id="KW-1185">Reference proteome</keyword>
<comment type="caution">
    <text evidence="1">The sequence shown here is derived from an EMBL/GenBank/DDBJ whole genome shotgun (WGS) entry which is preliminary data.</text>
</comment>
<name>A0ABN2FM35_9ACTN</name>
<proteinExistence type="predicted"/>
<dbReference type="Proteomes" id="UP001501319">
    <property type="component" value="Unassembled WGS sequence"/>
</dbReference>
<reference evidence="1 2" key="1">
    <citation type="journal article" date="2019" name="Int. J. Syst. Evol. Microbiol.">
        <title>The Global Catalogue of Microorganisms (GCM) 10K type strain sequencing project: providing services to taxonomists for standard genome sequencing and annotation.</title>
        <authorList>
            <consortium name="The Broad Institute Genomics Platform"/>
            <consortium name="The Broad Institute Genome Sequencing Center for Infectious Disease"/>
            <person name="Wu L."/>
            <person name="Ma J."/>
        </authorList>
    </citation>
    <scope>NUCLEOTIDE SEQUENCE [LARGE SCALE GENOMIC DNA]</scope>
    <source>
        <strain evidence="1 2">JCM 14306</strain>
    </source>
</reference>
<dbReference type="EMBL" id="BAAANE010000009">
    <property type="protein sequence ID" value="GAA1653216.1"/>
    <property type="molecule type" value="Genomic_DNA"/>
</dbReference>
<organism evidence="1 2">
    <name type="scientific">Kribbella alba</name>
    <dbReference type="NCBI Taxonomy" id="190197"/>
    <lineage>
        <taxon>Bacteria</taxon>
        <taxon>Bacillati</taxon>
        <taxon>Actinomycetota</taxon>
        <taxon>Actinomycetes</taxon>
        <taxon>Propionibacteriales</taxon>
        <taxon>Kribbellaceae</taxon>
        <taxon>Kribbella</taxon>
    </lineage>
</organism>
<evidence type="ECO:0000313" key="1">
    <source>
        <dbReference type="EMBL" id="GAA1653216.1"/>
    </source>
</evidence>
<accession>A0ABN2FM35</accession>